<evidence type="ECO:0000313" key="3">
    <source>
        <dbReference type="Proteomes" id="UP000775213"/>
    </source>
</evidence>
<protein>
    <submittedName>
        <fullName evidence="2">Uncharacterized protein</fullName>
    </submittedName>
</protein>
<sequence length="342" mass="38744">MGDGDRVTIAVAVGDTRHQMSGKSKEFFKSPSFLPLKLMFLFTCHRRFVNCSQNREMTGGSLFRLAKKAICRGGSSRGGSSRGESSMETESITPSTLVHPDSQEEIECSGSQQTSRHSFCGTDPAPEEGVWLIGSYLGVVARDPMLAPIAFPDWRNKGIEPFKKKILAEVEAEHWDSRPIEEILETVLAGVNQMQWCQLVNQWSKPEDQTQACKLLAKEGLTPKDDNIEANEIVFAIVMGPEHSGRVRTQGVAMIIHLMPDNLLMSCSITCDASTFWKVWNKTFGSNQELRVWLLPPYEKWPHIKWRQYCKVRVRILWLESLDDMHSFLSFCIASLAFFQFF</sequence>
<keyword evidence="3" id="KW-1185">Reference proteome</keyword>
<organism evidence="2 3">
    <name type="scientific">Dendrobium chrysotoxum</name>
    <name type="common">Orchid</name>
    <dbReference type="NCBI Taxonomy" id="161865"/>
    <lineage>
        <taxon>Eukaryota</taxon>
        <taxon>Viridiplantae</taxon>
        <taxon>Streptophyta</taxon>
        <taxon>Embryophyta</taxon>
        <taxon>Tracheophyta</taxon>
        <taxon>Spermatophyta</taxon>
        <taxon>Magnoliopsida</taxon>
        <taxon>Liliopsida</taxon>
        <taxon>Asparagales</taxon>
        <taxon>Orchidaceae</taxon>
        <taxon>Epidendroideae</taxon>
        <taxon>Malaxideae</taxon>
        <taxon>Dendrobiinae</taxon>
        <taxon>Dendrobium</taxon>
    </lineage>
</organism>
<evidence type="ECO:0000256" key="1">
    <source>
        <dbReference type="SAM" id="MobiDB-lite"/>
    </source>
</evidence>
<dbReference type="AlphaFoldDB" id="A0AAV7GX07"/>
<proteinExistence type="predicted"/>
<name>A0AAV7GX07_DENCH</name>
<accession>A0AAV7GX07</accession>
<reference evidence="2 3" key="1">
    <citation type="journal article" date="2021" name="Hortic Res">
        <title>Chromosome-scale assembly of the Dendrobium chrysotoxum genome enhances the understanding of orchid evolution.</title>
        <authorList>
            <person name="Zhang Y."/>
            <person name="Zhang G.Q."/>
            <person name="Zhang D."/>
            <person name="Liu X.D."/>
            <person name="Xu X.Y."/>
            <person name="Sun W.H."/>
            <person name="Yu X."/>
            <person name="Zhu X."/>
            <person name="Wang Z.W."/>
            <person name="Zhao X."/>
            <person name="Zhong W.Y."/>
            <person name="Chen H."/>
            <person name="Yin W.L."/>
            <person name="Huang T."/>
            <person name="Niu S.C."/>
            <person name="Liu Z.J."/>
        </authorList>
    </citation>
    <scope>NUCLEOTIDE SEQUENCE [LARGE SCALE GENOMIC DNA]</scope>
    <source>
        <strain evidence="2">Lindl</strain>
    </source>
</reference>
<feature type="compositionally biased region" description="Low complexity" evidence="1">
    <location>
        <begin position="82"/>
        <end position="91"/>
    </location>
</feature>
<gene>
    <name evidence="2" type="ORF">IEQ34_003663</name>
</gene>
<feature type="region of interest" description="Disordered" evidence="1">
    <location>
        <begin position="73"/>
        <end position="122"/>
    </location>
</feature>
<evidence type="ECO:0000313" key="2">
    <source>
        <dbReference type="EMBL" id="KAH0466425.1"/>
    </source>
</evidence>
<dbReference type="Proteomes" id="UP000775213">
    <property type="component" value="Unassembled WGS sequence"/>
</dbReference>
<comment type="caution">
    <text evidence="2">The sequence shown here is derived from an EMBL/GenBank/DDBJ whole genome shotgun (WGS) entry which is preliminary data.</text>
</comment>
<dbReference type="EMBL" id="JAGFBR010000005">
    <property type="protein sequence ID" value="KAH0466425.1"/>
    <property type="molecule type" value="Genomic_DNA"/>
</dbReference>